<comment type="caution">
    <text evidence="1">The sequence shown here is derived from an EMBL/GenBank/DDBJ whole genome shotgun (WGS) entry which is preliminary data.</text>
</comment>
<dbReference type="EMBL" id="WJND01000081">
    <property type="protein sequence ID" value="MRG90307.1"/>
    <property type="molecule type" value="Genomic_DNA"/>
</dbReference>
<gene>
    <name evidence="1" type="ORF">GIX76_10265</name>
</gene>
<evidence type="ECO:0000313" key="1">
    <source>
        <dbReference type="EMBL" id="MRG90307.1"/>
    </source>
</evidence>
<dbReference type="AlphaFoldDB" id="A0A7X2G278"/>
<proteinExistence type="predicted"/>
<sequence>MNIAINTIKVSKGNVQSFNIYLVHGTDTKTESATTNAHVHYVVALSVLVSVP</sequence>
<organism evidence="1 2">
    <name type="scientific">Limosilactobacillus reuteri</name>
    <name type="common">Lactobacillus reuteri</name>
    <dbReference type="NCBI Taxonomy" id="1598"/>
    <lineage>
        <taxon>Bacteria</taxon>
        <taxon>Bacillati</taxon>
        <taxon>Bacillota</taxon>
        <taxon>Bacilli</taxon>
        <taxon>Lactobacillales</taxon>
        <taxon>Lactobacillaceae</taxon>
        <taxon>Limosilactobacillus</taxon>
    </lineage>
</organism>
<dbReference type="Proteomes" id="UP000460207">
    <property type="component" value="Unassembled WGS sequence"/>
</dbReference>
<accession>A0A7X2G278</accession>
<reference evidence="1 2" key="1">
    <citation type="submission" date="2019-11" db="EMBL/GenBank/DDBJ databases">
        <title>Draft genome sequence of 12 host-associated Lactobacillus reuteri rodent strains.</title>
        <authorList>
            <person name="Zhang S."/>
            <person name="Ozcam M."/>
            <person name="Van Pijkeren J.P."/>
        </authorList>
    </citation>
    <scope>NUCLEOTIDE SEQUENCE [LARGE SCALE GENOMIC DNA]</scope>
    <source>
        <strain evidence="1 2">N4I</strain>
    </source>
</reference>
<name>A0A7X2G278_LIMRT</name>
<evidence type="ECO:0000313" key="2">
    <source>
        <dbReference type="Proteomes" id="UP000460207"/>
    </source>
</evidence>
<protein>
    <submittedName>
        <fullName evidence="1">Uncharacterized protein</fullName>
    </submittedName>
</protein>